<proteinExistence type="predicted"/>
<keyword evidence="1" id="KW-0479">Metal-binding</keyword>
<name>A0A7R8H2E7_LEPSM</name>
<dbReference type="InterPro" id="IPR001506">
    <property type="entry name" value="Peptidase_M12A"/>
</dbReference>
<dbReference type="GO" id="GO:0008270">
    <property type="term" value="F:zinc ion binding"/>
    <property type="evidence" value="ECO:0007669"/>
    <property type="project" value="UniProtKB-UniRule"/>
</dbReference>
<dbReference type="PANTHER" id="PTHR10127:SF850">
    <property type="entry name" value="METALLOENDOPEPTIDASE"/>
    <property type="match status" value="1"/>
</dbReference>
<feature type="binding site" evidence="1">
    <location>
        <position position="51"/>
    </location>
    <ligand>
        <name>Zn(2+)</name>
        <dbReference type="ChEBI" id="CHEBI:29105"/>
        <note>catalytic</note>
    </ligand>
</feature>
<dbReference type="InterPro" id="IPR024079">
    <property type="entry name" value="MetalloPept_cat_dom_sf"/>
</dbReference>
<dbReference type="GO" id="GO:0006508">
    <property type="term" value="P:proteolysis"/>
    <property type="evidence" value="ECO:0007669"/>
    <property type="project" value="UniProtKB-KW"/>
</dbReference>
<dbReference type="Proteomes" id="UP000675881">
    <property type="component" value="Chromosome 11"/>
</dbReference>
<dbReference type="Gene3D" id="3.40.390.10">
    <property type="entry name" value="Collagenase (Catalytic Domain)"/>
    <property type="match status" value="1"/>
</dbReference>
<evidence type="ECO:0000313" key="2">
    <source>
        <dbReference type="EMBL" id="CAF2812630.1"/>
    </source>
</evidence>
<organism evidence="2 3">
    <name type="scientific">Lepeophtheirus salmonis</name>
    <name type="common">Salmon louse</name>
    <name type="synonym">Caligus salmonis</name>
    <dbReference type="NCBI Taxonomy" id="72036"/>
    <lineage>
        <taxon>Eukaryota</taxon>
        <taxon>Metazoa</taxon>
        <taxon>Ecdysozoa</taxon>
        <taxon>Arthropoda</taxon>
        <taxon>Crustacea</taxon>
        <taxon>Multicrustacea</taxon>
        <taxon>Hexanauplia</taxon>
        <taxon>Copepoda</taxon>
        <taxon>Siphonostomatoida</taxon>
        <taxon>Caligidae</taxon>
        <taxon>Lepeophtheirus</taxon>
    </lineage>
</organism>
<dbReference type="GO" id="GO:0004252">
    <property type="term" value="F:serine-type endopeptidase activity"/>
    <property type="evidence" value="ECO:0007669"/>
    <property type="project" value="InterPro"/>
</dbReference>
<keyword evidence="1" id="KW-0862">Zinc</keyword>
<sequence>MINGDYDCSASGGYIDQTTEYWAATLSLNVTTCLQFGTIVHERMHVLGSLHEQSRPDRNTFIQMEWNNIQKWGRNQFYRYRKLAETCTACPETTEQNLTVQNIKELNSCCDKSKAVSEFGGYDYGSIMHYKIKNGWGLKMNIDTMKPLKDVPLEVEVGQRTAMSPLDVKKVNEMYQCPLKKGCGQSNFMKTSCGGTNTNYTRESNAKEFPWNAYLVKSVGWKSLDCGGVLIKDNIFLFAASCFDGYSPNEEYQIKVGTIFPDDHDARTQYLFLSNITIHPQYNSSTLENDIALVKTSIEPVLPPGNSSSFIYFYKSTCIIIVFVLQGQYRFNLTLLDHTYTLHLTISELRKACSSSGSGPGSGFGVRFGACSRTHVDSTLRTMTSQKLGSMDQRSLRRTFEPIWFYFNVMRIRDKSKLGGSWVVRCLLVRLDCHDGIYCMRGDKRPETGDERGLRLLLLGLELNLLGFVVKGGVLGSTILGFTSVVALLWVVLGGSIMNWFTITL</sequence>
<protein>
    <submittedName>
        <fullName evidence="2">(salmon louse) hypothetical protein</fullName>
    </submittedName>
</protein>
<dbReference type="PRINTS" id="PR00480">
    <property type="entry name" value="ASTACIN"/>
</dbReference>
<dbReference type="SUPFAM" id="SSF50494">
    <property type="entry name" value="Trypsin-like serine proteases"/>
    <property type="match status" value="1"/>
</dbReference>
<comment type="caution">
    <text evidence="1">Lacks conserved residue(s) required for the propagation of feature annotation.</text>
</comment>
<dbReference type="PANTHER" id="PTHR10127">
    <property type="entry name" value="DISCOIDIN, CUB, EGF, LAMININ , AND ZINC METALLOPROTEASE DOMAIN CONTAINING"/>
    <property type="match status" value="1"/>
</dbReference>
<dbReference type="SUPFAM" id="SSF55486">
    <property type="entry name" value="Metalloproteases ('zincins'), catalytic domain"/>
    <property type="match status" value="1"/>
</dbReference>
<keyword evidence="1" id="KW-0482">Metalloprotease</keyword>
<feature type="binding site" evidence="1">
    <location>
        <position position="45"/>
    </location>
    <ligand>
        <name>Zn(2+)</name>
        <dbReference type="ChEBI" id="CHEBI:29105"/>
        <note>catalytic</note>
    </ligand>
</feature>
<dbReference type="EMBL" id="HG994590">
    <property type="protein sequence ID" value="CAF2812630.1"/>
    <property type="molecule type" value="Genomic_DNA"/>
</dbReference>
<comment type="cofactor">
    <cofactor evidence="1">
        <name>Zn(2+)</name>
        <dbReference type="ChEBI" id="CHEBI:29105"/>
    </cofactor>
    <text evidence="1">Binds 1 zinc ion per subunit.</text>
</comment>
<dbReference type="InterPro" id="IPR043504">
    <property type="entry name" value="Peptidase_S1_PA_chymotrypsin"/>
</dbReference>
<dbReference type="InterPro" id="IPR001254">
    <property type="entry name" value="Trypsin_dom"/>
</dbReference>
<feature type="active site" evidence="1">
    <location>
        <position position="42"/>
    </location>
</feature>
<dbReference type="GO" id="GO:0004222">
    <property type="term" value="F:metalloendopeptidase activity"/>
    <property type="evidence" value="ECO:0007669"/>
    <property type="project" value="UniProtKB-UniRule"/>
</dbReference>
<keyword evidence="1" id="KW-0645">Protease</keyword>
<keyword evidence="1" id="KW-0378">Hydrolase</keyword>
<dbReference type="PROSITE" id="PS50240">
    <property type="entry name" value="TRYPSIN_DOM"/>
    <property type="match status" value="1"/>
</dbReference>
<gene>
    <name evidence="2" type="ORF">LSAA_3030</name>
</gene>
<evidence type="ECO:0000313" key="3">
    <source>
        <dbReference type="Proteomes" id="UP000675881"/>
    </source>
</evidence>
<dbReference type="Pfam" id="PF01400">
    <property type="entry name" value="Astacin"/>
    <property type="match status" value="2"/>
</dbReference>
<feature type="binding site" evidence="1">
    <location>
        <position position="41"/>
    </location>
    <ligand>
        <name>Zn(2+)</name>
        <dbReference type="ChEBI" id="CHEBI:29105"/>
        <note>catalytic</note>
    </ligand>
</feature>
<dbReference type="PROSITE" id="PS51864">
    <property type="entry name" value="ASTACIN"/>
    <property type="match status" value="1"/>
</dbReference>
<keyword evidence="3" id="KW-1185">Reference proteome</keyword>
<reference evidence="2" key="1">
    <citation type="submission" date="2021-02" db="EMBL/GenBank/DDBJ databases">
        <authorList>
            <person name="Bekaert M."/>
        </authorList>
    </citation>
    <scope>NUCLEOTIDE SEQUENCE</scope>
    <source>
        <strain evidence="2">IoA-00</strain>
    </source>
</reference>
<dbReference type="InterPro" id="IPR009003">
    <property type="entry name" value="Peptidase_S1_PA"/>
</dbReference>
<dbReference type="AlphaFoldDB" id="A0A7R8H2E7"/>
<dbReference type="Pfam" id="PF00089">
    <property type="entry name" value="Trypsin"/>
    <property type="match status" value="1"/>
</dbReference>
<accession>A0A7R8H2E7</accession>
<dbReference type="Gene3D" id="2.40.10.10">
    <property type="entry name" value="Trypsin-like serine proteases"/>
    <property type="match status" value="1"/>
</dbReference>
<dbReference type="OrthoDB" id="291007at2759"/>
<evidence type="ECO:0000256" key="1">
    <source>
        <dbReference type="PROSITE-ProRule" id="PRU01211"/>
    </source>
</evidence>